<evidence type="ECO:0000313" key="2">
    <source>
        <dbReference type="Proteomes" id="UP000076761"/>
    </source>
</evidence>
<dbReference type="Proteomes" id="UP000076761">
    <property type="component" value="Unassembled WGS sequence"/>
</dbReference>
<dbReference type="AlphaFoldDB" id="A0A165NS49"/>
<organism evidence="1 2">
    <name type="scientific">Neolentinus lepideus HHB14362 ss-1</name>
    <dbReference type="NCBI Taxonomy" id="1314782"/>
    <lineage>
        <taxon>Eukaryota</taxon>
        <taxon>Fungi</taxon>
        <taxon>Dikarya</taxon>
        <taxon>Basidiomycota</taxon>
        <taxon>Agaricomycotina</taxon>
        <taxon>Agaricomycetes</taxon>
        <taxon>Gloeophyllales</taxon>
        <taxon>Gloeophyllaceae</taxon>
        <taxon>Neolentinus</taxon>
    </lineage>
</organism>
<proteinExistence type="predicted"/>
<protein>
    <submittedName>
        <fullName evidence="1">Uncharacterized protein</fullName>
    </submittedName>
</protein>
<evidence type="ECO:0000313" key="1">
    <source>
        <dbReference type="EMBL" id="KZT20027.1"/>
    </source>
</evidence>
<dbReference type="InParanoid" id="A0A165NS49"/>
<dbReference type="EMBL" id="KV425627">
    <property type="protein sequence ID" value="KZT20027.1"/>
    <property type="molecule type" value="Genomic_DNA"/>
</dbReference>
<name>A0A165NS49_9AGAM</name>
<gene>
    <name evidence="1" type="ORF">NEOLEDRAFT_893783</name>
</gene>
<keyword evidence="2" id="KW-1185">Reference proteome</keyword>
<sequence>MKPGNADSIATLGPRRLSPRSLFALMHSQPSGSGLDSSTRSEAINVDAGGRLATTPGRAETGMSVQQTGSPLMRAGIYAAAFARISLLFLNPVASNIPFYVNPILPSRAIGHAIGGVQQAPPAAQLCLSHPAGRAALARRHPRKHDAALAHAPAIT</sequence>
<reference evidence="1 2" key="1">
    <citation type="journal article" date="2016" name="Mol. Biol. Evol.">
        <title>Comparative Genomics of Early-Diverging Mushroom-Forming Fungi Provides Insights into the Origins of Lignocellulose Decay Capabilities.</title>
        <authorList>
            <person name="Nagy L.G."/>
            <person name="Riley R."/>
            <person name="Tritt A."/>
            <person name="Adam C."/>
            <person name="Daum C."/>
            <person name="Floudas D."/>
            <person name="Sun H."/>
            <person name="Yadav J.S."/>
            <person name="Pangilinan J."/>
            <person name="Larsson K.H."/>
            <person name="Matsuura K."/>
            <person name="Barry K."/>
            <person name="Labutti K."/>
            <person name="Kuo R."/>
            <person name="Ohm R.A."/>
            <person name="Bhattacharya S.S."/>
            <person name="Shirouzu T."/>
            <person name="Yoshinaga Y."/>
            <person name="Martin F.M."/>
            <person name="Grigoriev I.V."/>
            <person name="Hibbett D.S."/>
        </authorList>
    </citation>
    <scope>NUCLEOTIDE SEQUENCE [LARGE SCALE GENOMIC DNA]</scope>
    <source>
        <strain evidence="1 2">HHB14362 ss-1</strain>
    </source>
</reference>
<accession>A0A165NS49</accession>